<dbReference type="Gene3D" id="1.10.10.10">
    <property type="entry name" value="Winged helix-like DNA-binding domain superfamily/Winged helix DNA-binding domain"/>
    <property type="match status" value="1"/>
</dbReference>
<dbReference type="Pfam" id="PF04542">
    <property type="entry name" value="Sigma70_r2"/>
    <property type="match status" value="1"/>
</dbReference>
<proteinExistence type="inferred from homology"/>
<keyword evidence="8" id="KW-1185">Reference proteome</keyword>
<comment type="caution">
    <text evidence="7">The sequence shown here is derived from an EMBL/GenBank/DDBJ whole genome shotgun (WGS) entry which is preliminary data.</text>
</comment>
<evidence type="ECO:0000256" key="2">
    <source>
        <dbReference type="ARBA" id="ARBA00023015"/>
    </source>
</evidence>
<evidence type="ECO:0000313" key="7">
    <source>
        <dbReference type="EMBL" id="KCZ56923.1"/>
    </source>
</evidence>
<dbReference type="RefSeq" id="WP_051615430.1">
    <property type="nucleotide sequence ID" value="NZ_AWFG01000036.1"/>
</dbReference>
<dbReference type="PATRIC" id="fig|1280947.3.peg.2452"/>
<evidence type="ECO:0000259" key="6">
    <source>
        <dbReference type="Pfam" id="PF08281"/>
    </source>
</evidence>
<evidence type="ECO:0000259" key="5">
    <source>
        <dbReference type="Pfam" id="PF04542"/>
    </source>
</evidence>
<dbReference type="eggNOG" id="COG1595">
    <property type="taxonomic scope" value="Bacteria"/>
</dbReference>
<protein>
    <submittedName>
        <fullName evidence="7">Uncharacterized protein</fullName>
    </submittedName>
</protein>
<dbReference type="AlphaFoldDB" id="A0A062UGT5"/>
<dbReference type="SUPFAM" id="SSF88946">
    <property type="entry name" value="Sigma2 domain of RNA polymerase sigma factors"/>
    <property type="match status" value="1"/>
</dbReference>
<dbReference type="Gene3D" id="1.10.1740.10">
    <property type="match status" value="1"/>
</dbReference>
<dbReference type="GO" id="GO:0016987">
    <property type="term" value="F:sigma factor activity"/>
    <property type="evidence" value="ECO:0007669"/>
    <property type="project" value="UniProtKB-KW"/>
</dbReference>
<dbReference type="InterPro" id="IPR013249">
    <property type="entry name" value="RNA_pol_sigma70_r4_t2"/>
</dbReference>
<comment type="similarity">
    <text evidence="1">Belongs to the sigma-70 factor family. ECF subfamily.</text>
</comment>
<dbReference type="InterPro" id="IPR013324">
    <property type="entry name" value="RNA_pol_sigma_r3/r4-like"/>
</dbReference>
<dbReference type="NCBIfam" id="TIGR02937">
    <property type="entry name" value="sigma70-ECF"/>
    <property type="match status" value="1"/>
</dbReference>
<evidence type="ECO:0000256" key="4">
    <source>
        <dbReference type="ARBA" id="ARBA00023163"/>
    </source>
</evidence>
<keyword evidence="4" id="KW-0804">Transcription</keyword>
<dbReference type="InterPro" id="IPR013325">
    <property type="entry name" value="RNA_pol_sigma_r2"/>
</dbReference>
<keyword evidence="3" id="KW-0731">Sigma factor</keyword>
<dbReference type="GO" id="GO:0006352">
    <property type="term" value="P:DNA-templated transcription initiation"/>
    <property type="evidence" value="ECO:0007669"/>
    <property type="project" value="InterPro"/>
</dbReference>
<organism evidence="7 8">
    <name type="scientific">Hyphomonas chukchiensis</name>
    <dbReference type="NCBI Taxonomy" id="1280947"/>
    <lineage>
        <taxon>Bacteria</taxon>
        <taxon>Pseudomonadati</taxon>
        <taxon>Pseudomonadota</taxon>
        <taxon>Alphaproteobacteria</taxon>
        <taxon>Hyphomonadales</taxon>
        <taxon>Hyphomonadaceae</taxon>
        <taxon>Hyphomonas</taxon>
    </lineage>
</organism>
<dbReference type="PANTHER" id="PTHR43133:SF63">
    <property type="entry name" value="RNA POLYMERASE SIGMA FACTOR FECI-RELATED"/>
    <property type="match status" value="1"/>
</dbReference>
<evidence type="ECO:0000256" key="1">
    <source>
        <dbReference type="ARBA" id="ARBA00010641"/>
    </source>
</evidence>
<dbReference type="InterPro" id="IPR039425">
    <property type="entry name" value="RNA_pol_sigma-70-like"/>
</dbReference>
<dbReference type="InterPro" id="IPR036388">
    <property type="entry name" value="WH-like_DNA-bd_sf"/>
</dbReference>
<dbReference type="GO" id="GO:0003677">
    <property type="term" value="F:DNA binding"/>
    <property type="evidence" value="ECO:0007669"/>
    <property type="project" value="InterPro"/>
</dbReference>
<reference evidence="7 8" key="1">
    <citation type="journal article" date="2014" name="Antonie Van Leeuwenhoek">
        <title>Hyphomonas beringensis sp. nov. and Hyphomonas chukchiensis sp. nov., isolated from surface seawater of the Bering Sea and Chukchi Sea.</title>
        <authorList>
            <person name="Li C."/>
            <person name="Lai Q."/>
            <person name="Li G."/>
            <person name="Dong C."/>
            <person name="Wang J."/>
            <person name="Liao Y."/>
            <person name="Shao Z."/>
        </authorList>
    </citation>
    <scope>NUCLEOTIDE SEQUENCE [LARGE SCALE GENOMIC DNA]</scope>
    <source>
        <strain evidence="7 8">BH-BN04-4</strain>
    </source>
</reference>
<sequence>MTMQEPGNARVARRPLVGESFALRGSAALNEIFRLQYDQLLRFSRIRIGNVADAEDLVQDAFLSVRRAYPGKGIDELRPLLFTALRNLTLDYLKSGYARQRRSSAEIGEMGEFLACPRSLTPETQLGDAQLLAIVQAGLAALDPRKREALLLSRLECLTHKEIADRLSVSPRTVRSDITDAMAVIAKSLARAGDPEREA</sequence>
<dbReference type="STRING" id="1280947.HY30_18005"/>
<evidence type="ECO:0000256" key="3">
    <source>
        <dbReference type="ARBA" id="ARBA00023082"/>
    </source>
</evidence>
<gene>
    <name evidence="7" type="ORF">HY30_18005</name>
</gene>
<evidence type="ECO:0000313" key="8">
    <source>
        <dbReference type="Proteomes" id="UP000027190"/>
    </source>
</evidence>
<feature type="domain" description="RNA polymerase sigma-70 region 2" evidence="5">
    <location>
        <begin position="37"/>
        <end position="95"/>
    </location>
</feature>
<dbReference type="SUPFAM" id="SSF88659">
    <property type="entry name" value="Sigma3 and sigma4 domains of RNA polymerase sigma factors"/>
    <property type="match status" value="1"/>
</dbReference>
<keyword evidence="2" id="KW-0805">Transcription regulation</keyword>
<dbReference type="PANTHER" id="PTHR43133">
    <property type="entry name" value="RNA POLYMERASE ECF-TYPE SIGMA FACTO"/>
    <property type="match status" value="1"/>
</dbReference>
<dbReference type="EMBL" id="AWFG01000036">
    <property type="protein sequence ID" value="KCZ56923.1"/>
    <property type="molecule type" value="Genomic_DNA"/>
</dbReference>
<dbReference type="Pfam" id="PF08281">
    <property type="entry name" value="Sigma70_r4_2"/>
    <property type="match status" value="1"/>
</dbReference>
<feature type="domain" description="RNA polymerase sigma factor 70 region 4 type 2" evidence="6">
    <location>
        <begin position="135"/>
        <end position="182"/>
    </location>
</feature>
<dbReference type="Proteomes" id="UP000027190">
    <property type="component" value="Unassembled WGS sequence"/>
</dbReference>
<dbReference type="InterPro" id="IPR014284">
    <property type="entry name" value="RNA_pol_sigma-70_dom"/>
</dbReference>
<name>A0A062UGT5_9PROT</name>
<dbReference type="OrthoDB" id="9794372at2"/>
<accession>A0A062UGT5</accession>
<dbReference type="InterPro" id="IPR007627">
    <property type="entry name" value="RNA_pol_sigma70_r2"/>
</dbReference>